<accession>A0A383RIN6</accession>
<reference evidence="2" key="1">
    <citation type="submission" date="2018-08" db="EMBL/GenBank/DDBJ databases">
        <authorList>
            <person name="Chevrot R."/>
        </authorList>
    </citation>
    <scope>NUCLEOTIDE SEQUENCE [LARGE SCALE GENOMIC DNA]</scope>
</reference>
<evidence type="ECO:0000313" key="2">
    <source>
        <dbReference type="Proteomes" id="UP000304148"/>
    </source>
</evidence>
<protein>
    <submittedName>
        <fullName evidence="1">Uncharacterized protein</fullName>
    </submittedName>
</protein>
<sequence>MVRKWNELYSLQEVFVKIILGLESTNSFDDYVKRWYESGGTQVTQEVNNWHESHKK</sequence>
<gene>
    <name evidence="1" type="ORF">PBLR_14588</name>
</gene>
<dbReference type="EMBL" id="LS992241">
    <property type="protein sequence ID" value="SYX86166.1"/>
    <property type="molecule type" value="Genomic_DNA"/>
</dbReference>
<evidence type="ECO:0000313" key="1">
    <source>
        <dbReference type="EMBL" id="SYX86166.1"/>
    </source>
</evidence>
<organism evidence="1 2">
    <name type="scientific">Paenibacillus alvei</name>
    <name type="common">Bacillus alvei</name>
    <dbReference type="NCBI Taxonomy" id="44250"/>
    <lineage>
        <taxon>Bacteria</taxon>
        <taxon>Bacillati</taxon>
        <taxon>Bacillota</taxon>
        <taxon>Bacilli</taxon>
        <taxon>Bacillales</taxon>
        <taxon>Paenibacillaceae</taxon>
        <taxon>Paenibacillus</taxon>
    </lineage>
</organism>
<dbReference type="Proteomes" id="UP000304148">
    <property type="component" value="Chromosome"/>
</dbReference>
<name>A0A383RIN6_PAEAL</name>
<dbReference type="AlphaFoldDB" id="A0A383RIN6"/>
<proteinExistence type="predicted"/>